<evidence type="ECO:0000256" key="6">
    <source>
        <dbReference type="ARBA" id="ARBA00022553"/>
    </source>
</evidence>
<evidence type="ECO:0000256" key="11">
    <source>
        <dbReference type="ARBA" id="ARBA00022840"/>
    </source>
</evidence>
<comment type="subcellular location">
    <subcellularLocation>
        <location evidence="2">Cell inner membrane</location>
        <topology evidence="2">Multi-pass membrane protein</topology>
    </subcellularLocation>
</comment>
<dbReference type="PROSITE" id="PS50885">
    <property type="entry name" value="HAMP"/>
    <property type="match status" value="1"/>
</dbReference>
<evidence type="ECO:0000313" key="19">
    <source>
        <dbReference type="Proteomes" id="UP000318422"/>
    </source>
</evidence>
<dbReference type="SMART" id="SM00388">
    <property type="entry name" value="HisKA"/>
    <property type="match status" value="1"/>
</dbReference>
<dbReference type="SMART" id="SM00304">
    <property type="entry name" value="HAMP"/>
    <property type="match status" value="1"/>
</dbReference>
<evidence type="ECO:0000256" key="9">
    <source>
        <dbReference type="ARBA" id="ARBA00022741"/>
    </source>
</evidence>
<keyword evidence="4" id="KW-1003">Cell membrane</keyword>
<keyword evidence="13" id="KW-0902">Two-component regulatory system</keyword>
<dbReference type="SUPFAM" id="SSF55874">
    <property type="entry name" value="ATPase domain of HSP90 chaperone/DNA topoisomerase II/histidine kinase"/>
    <property type="match status" value="1"/>
</dbReference>
<comment type="catalytic activity">
    <reaction evidence="1">
        <text>ATP + protein L-histidine = ADP + protein N-phospho-L-histidine.</text>
        <dbReference type="EC" id="2.7.13.3"/>
    </reaction>
</comment>
<dbReference type="PANTHER" id="PTHR44936:SF5">
    <property type="entry name" value="SENSOR HISTIDINE KINASE ENVZ"/>
    <property type="match status" value="1"/>
</dbReference>
<keyword evidence="6" id="KW-0597">Phosphoprotein</keyword>
<dbReference type="InterPro" id="IPR050980">
    <property type="entry name" value="2C_sensor_his_kinase"/>
</dbReference>
<evidence type="ECO:0000256" key="14">
    <source>
        <dbReference type="ARBA" id="ARBA00023136"/>
    </source>
</evidence>
<dbReference type="AlphaFoldDB" id="A0A4Y4CMF8"/>
<evidence type="ECO:0000256" key="1">
    <source>
        <dbReference type="ARBA" id="ARBA00000085"/>
    </source>
</evidence>
<evidence type="ECO:0000259" key="17">
    <source>
        <dbReference type="PROSITE" id="PS50885"/>
    </source>
</evidence>
<keyword evidence="5" id="KW-0997">Cell inner membrane</keyword>
<accession>A0A4Y4CMF8</accession>
<keyword evidence="7" id="KW-0808">Transferase</keyword>
<feature type="transmembrane region" description="Helical" evidence="15">
    <location>
        <begin position="20"/>
        <end position="41"/>
    </location>
</feature>
<proteinExistence type="predicted"/>
<dbReference type="Gene3D" id="1.10.287.130">
    <property type="match status" value="1"/>
</dbReference>
<dbReference type="Gene3D" id="3.30.565.10">
    <property type="entry name" value="Histidine kinase-like ATPase, C-terminal domain"/>
    <property type="match status" value="1"/>
</dbReference>
<organism evidence="18 19">
    <name type="scientific">Zoogloea ramigera</name>
    <dbReference type="NCBI Taxonomy" id="350"/>
    <lineage>
        <taxon>Bacteria</taxon>
        <taxon>Pseudomonadati</taxon>
        <taxon>Pseudomonadota</taxon>
        <taxon>Betaproteobacteria</taxon>
        <taxon>Rhodocyclales</taxon>
        <taxon>Zoogloeaceae</taxon>
        <taxon>Zoogloea</taxon>
    </lineage>
</organism>
<feature type="domain" description="Histidine kinase" evidence="16">
    <location>
        <begin position="250"/>
        <end position="449"/>
    </location>
</feature>
<evidence type="ECO:0000256" key="8">
    <source>
        <dbReference type="ARBA" id="ARBA00022692"/>
    </source>
</evidence>
<dbReference type="InterPro" id="IPR003594">
    <property type="entry name" value="HATPase_dom"/>
</dbReference>
<keyword evidence="10 18" id="KW-0418">Kinase</keyword>
<feature type="domain" description="HAMP" evidence="17">
    <location>
        <begin position="190"/>
        <end position="242"/>
    </location>
</feature>
<dbReference type="InterPro" id="IPR003660">
    <property type="entry name" value="HAMP_dom"/>
</dbReference>
<evidence type="ECO:0000256" key="12">
    <source>
        <dbReference type="ARBA" id="ARBA00022989"/>
    </source>
</evidence>
<dbReference type="SMART" id="SM00387">
    <property type="entry name" value="HATPase_c"/>
    <property type="match status" value="1"/>
</dbReference>
<dbReference type="InterPro" id="IPR003661">
    <property type="entry name" value="HisK_dim/P_dom"/>
</dbReference>
<dbReference type="CDD" id="cd00082">
    <property type="entry name" value="HisKA"/>
    <property type="match status" value="1"/>
</dbReference>
<dbReference type="PRINTS" id="PR00344">
    <property type="entry name" value="BCTRLSENSOR"/>
</dbReference>
<dbReference type="InterPro" id="IPR036890">
    <property type="entry name" value="HATPase_C_sf"/>
</dbReference>
<evidence type="ECO:0000256" key="5">
    <source>
        <dbReference type="ARBA" id="ARBA00022519"/>
    </source>
</evidence>
<evidence type="ECO:0000313" key="18">
    <source>
        <dbReference type="EMBL" id="GEC94141.1"/>
    </source>
</evidence>
<dbReference type="Pfam" id="PF02518">
    <property type="entry name" value="HATPase_c"/>
    <property type="match status" value="1"/>
</dbReference>
<dbReference type="Pfam" id="PF00672">
    <property type="entry name" value="HAMP"/>
    <property type="match status" value="1"/>
</dbReference>
<dbReference type="InterPro" id="IPR032408">
    <property type="entry name" value="RisS_PPD"/>
</dbReference>
<keyword evidence="11" id="KW-0067">ATP-binding</keyword>
<dbReference type="Pfam" id="PF16524">
    <property type="entry name" value="RisS_PPD"/>
    <property type="match status" value="1"/>
</dbReference>
<dbReference type="EMBL" id="BJNV01000004">
    <property type="protein sequence ID" value="GEC94141.1"/>
    <property type="molecule type" value="Genomic_DNA"/>
</dbReference>
<dbReference type="GO" id="GO:0005524">
    <property type="term" value="F:ATP binding"/>
    <property type="evidence" value="ECO:0007669"/>
    <property type="project" value="UniProtKB-KW"/>
</dbReference>
<evidence type="ECO:0000256" key="15">
    <source>
        <dbReference type="SAM" id="Phobius"/>
    </source>
</evidence>
<comment type="caution">
    <text evidence="18">The sequence shown here is derived from an EMBL/GenBank/DDBJ whole genome shotgun (WGS) entry which is preliminary data.</text>
</comment>
<dbReference type="GO" id="GO:0000155">
    <property type="term" value="F:phosphorelay sensor kinase activity"/>
    <property type="evidence" value="ECO:0007669"/>
    <property type="project" value="InterPro"/>
</dbReference>
<sequence length="451" mass="49179">MIVQPRYRAFLLGAPRTLLWRIFLLVAVLMLASVGVWSAIFSHFDQARQAHQTAQTVVSIINLTRTALLNADPALRKDLLLDLATLEGIRIYPAEAQDKTTPMDDTPALRTVTREVRLQLGADTRFAASWEGLSGFWVSFRIGADDPADTEDFWVMLPIERVMRPHAREWLWWGLAALSLAMLGAYAIVSRLNRPLRAMVMAARTVGRGEVPPRLSESGPTEVADLAHAFNQMAHDLQQLDADRALILAGVSHDLRTPLARLRLGVEMCGADPAEVDAMVSDIEDMDRIINQFLEFSKKDGGEQIEALDLAGLADELATLYARRGVDIEVRSKGPALALARPQALRRALTNLIENAINYAGHAPELEVGGAGARPAIHVLDRGPGIPAEEAERVKRPFTRLESARSNTKGSGLGLAIVDRIVRGQNGEFRLAARAGGGLDACIELPAAPKA</sequence>
<dbReference type="PROSITE" id="PS50109">
    <property type="entry name" value="HIS_KIN"/>
    <property type="match status" value="1"/>
</dbReference>
<keyword evidence="14 15" id="KW-0472">Membrane</keyword>
<dbReference type="PANTHER" id="PTHR44936">
    <property type="entry name" value="SENSOR PROTEIN CREC"/>
    <property type="match status" value="1"/>
</dbReference>
<dbReference type="SUPFAM" id="SSF158472">
    <property type="entry name" value="HAMP domain-like"/>
    <property type="match status" value="1"/>
</dbReference>
<dbReference type="InterPro" id="IPR005467">
    <property type="entry name" value="His_kinase_dom"/>
</dbReference>
<keyword evidence="9" id="KW-0547">Nucleotide-binding</keyword>
<reference evidence="18 19" key="1">
    <citation type="submission" date="2019-06" db="EMBL/GenBank/DDBJ databases">
        <title>Whole genome shotgun sequence of Zoogloea ramigera NBRC 15342.</title>
        <authorList>
            <person name="Hosoyama A."/>
            <person name="Uohara A."/>
            <person name="Ohji S."/>
            <person name="Ichikawa N."/>
        </authorList>
    </citation>
    <scope>NUCLEOTIDE SEQUENCE [LARGE SCALE GENOMIC DNA]</scope>
    <source>
        <strain evidence="18 19">NBRC 15342</strain>
    </source>
</reference>
<dbReference type="Gene3D" id="1.10.8.500">
    <property type="entry name" value="HAMP domain in histidine kinase"/>
    <property type="match status" value="1"/>
</dbReference>
<dbReference type="SUPFAM" id="SSF47384">
    <property type="entry name" value="Homodimeric domain of signal transducing histidine kinase"/>
    <property type="match status" value="1"/>
</dbReference>
<evidence type="ECO:0000256" key="2">
    <source>
        <dbReference type="ARBA" id="ARBA00004429"/>
    </source>
</evidence>
<evidence type="ECO:0000256" key="4">
    <source>
        <dbReference type="ARBA" id="ARBA00022475"/>
    </source>
</evidence>
<dbReference type="InterPro" id="IPR036097">
    <property type="entry name" value="HisK_dim/P_sf"/>
</dbReference>
<evidence type="ECO:0000256" key="13">
    <source>
        <dbReference type="ARBA" id="ARBA00023012"/>
    </source>
</evidence>
<protein>
    <recommendedName>
        <fullName evidence="3">histidine kinase</fullName>
        <ecNumber evidence="3">2.7.13.3</ecNumber>
    </recommendedName>
</protein>
<dbReference type="InterPro" id="IPR038421">
    <property type="entry name" value="RisS_PPD_sf"/>
</dbReference>
<keyword evidence="8 15" id="KW-0812">Transmembrane</keyword>
<dbReference type="CDD" id="cd06225">
    <property type="entry name" value="HAMP"/>
    <property type="match status" value="1"/>
</dbReference>
<dbReference type="Pfam" id="PF00512">
    <property type="entry name" value="HisKA"/>
    <property type="match status" value="1"/>
</dbReference>
<feature type="transmembrane region" description="Helical" evidence="15">
    <location>
        <begin position="170"/>
        <end position="189"/>
    </location>
</feature>
<dbReference type="GO" id="GO:0005886">
    <property type="term" value="C:plasma membrane"/>
    <property type="evidence" value="ECO:0007669"/>
    <property type="project" value="UniProtKB-SubCell"/>
</dbReference>
<dbReference type="Proteomes" id="UP000318422">
    <property type="component" value="Unassembled WGS sequence"/>
</dbReference>
<dbReference type="Gene3D" id="3.30.450.300">
    <property type="entry name" value="Sensor histidine kinase RisS, periplasmic domain"/>
    <property type="match status" value="1"/>
</dbReference>
<dbReference type="EC" id="2.7.13.3" evidence="3"/>
<evidence type="ECO:0000259" key="16">
    <source>
        <dbReference type="PROSITE" id="PS50109"/>
    </source>
</evidence>
<evidence type="ECO:0000256" key="7">
    <source>
        <dbReference type="ARBA" id="ARBA00022679"/>
    </source>
</evidence>
<gene>
    <name evidence="18" type="primary">risS</name>
    <name evidence="18" type="ORF">ZRA01_02140</name>
</gene>
<evidence type="ECO:0000256" key="10">
    <source>
        <dbReference type="ARBA" id="ARBA00022777"/>
    </source>
</evidence>
<keyword evidence="12 15" id="KW-1133">Transmembrane helix</keyword>
<evidence type="ECO:0000256" key="3">
    <source>
        <dbReference type="ARBA" id="ARBA00012438"/>
    </source>
</evidence>
<name>A0A4Y4CMF8_ZOORA</name>
<keyword evidence="19" id="KW-1185">Reference proteome</keyword>
<dbReference type="InterPro" id="IPR004358">
    <property type="entry name" value="Sig_transdc_His_kin-like_C"/>
</dbReference>